<organism evidence="11 12">
    <name type="scientific">Modestobacter marinus</name>
    <dbReference type="NCBI Taxonomy" id="477641"/>
    <lineage>
        <taxon>Bacteria</taxon>
        <taxon>Bacillati</taxon>
        <taxon>Actinomycetota</taxon>
        <taxon>Actinomycetes</taxon>
        <taxon>Geodermatophilales</taxon>
        <taxon>Geodermatophilaceae</taxon>
        <taxon>Modestobacter</taxon>
    </lineage>
</organism>
<protein>
    <submittedName>
        <fullName evidence="10">AI-2E family transporter</fullName>
    </submittedName>
    <submittedName>
        <fullName evidence="11">Putative PurR-regulated permease PerM</fullName>
    </submittedName>
</protein>
<feature type="region of interest" description="Disordered" evidence="8">
    <location>
        <begin position="369"/>
        <end position="411"/>
    </location>
</feature>
<dbReference type="AlphaFoldDB" id="A0A846LU71"/>
<feature type="transmembrane region" description="Helical" evidence="9">
    <location>
        <begin position="266"/>
        <end position="284"/>
    </location>
</feature>
<evidence type="ECO:0000313" key="13">
    <source>
        <dbReference type="Proteomes" id="UP000648663"/>
    </source>
</evidence>
<evidence type="ECO:0000256" key="5">
    <source>
        <dbReference type="ARBA" id="ARBA00022692"/>
    </source>
</evidence>
<keyword evidence="4" id="KW-1003">Cell membrane</keyword>
<evidence type="ECO:0000313" key="12">
    <source>
        <dbReference type="Proteomes" id="UP000552836"/>
    </source>
</evidence>
<reference evidence="10" key="1">
    <citation type="journal article" date="2014" name="Int. J. Syst. Evol. Microbiol.">
        <title>Complete genome of a new Firmicutes species belonging to the dominant human colonic microbiota ('Ruminococcus bicirculans') reveals two chromosomes and a selective capacity to utilize plant glucans.</title>
        <authorList>
            <consortium name="NISC Comparative Sequencing Program"/>
            <person name="Wegmann U."/>
            <person name="Louis P."/>
            <person name="Goesmann A."/>
            <person name="Henrissat B."/>
            <person name="Duncan S.H."/>
            <person name="Flint H.J."/>
        </authorList>
    </citation>
    <scope>NUCLEOTIDE SEQUENCE</scope>
    <source>
        <strain evidence="10">CGMCC 4.5581</strain>
    </source>
</reference>
<feature type="transmembrane region" description="Helical" evidence="9">
    <location>
        <begin position="84"/>
        <end position="109"/>
    </location>
</feature>
<comment type="subcellular location">
    <subcellularLocation>
        <location evidence="1">Cell membrane</location>
        <topology evidence="1">Multi-pass membrane protein</topology>
    </subcellularLocation>
</comment>
<proteinExistence type="inferred from homology"/>
<comment type="similarity">
    <text evidence="2">Belongs to the autoinducer-2 exporter (AI-2E) (TC 2.A.86) family.</text>
</comment>
<keyword evidence="13" id="KW-1185">Reference proteome</keyword>
<keyword evidence="5 9" id="KW-0812">Transmembrane</keyword>
<gene>
    <name evidence="11" type="ORF">FB380_003683</name>
    <name evidence="10" type="ORF">GCM10011589_36050</name>
</gene>
<evidence type="ECO:0000256" key="6">
    <source>
        <dbReference type="ARBA" id="ARBA00022989"/>
    </source>
</evidence>
<reference evidence="13" key="2">
    <citation type="journal article" date="2019" name="Int. J. Syst. Evol. Microbiol.">
        <title>The Global Catalogue of Microorganisms (GCM) 10K type strain sequencing project: providing services to taxonomists for standard genome sequencing and annotation.</title>
        <authorList>
            <consortium name="The Broad Institute Genomics Platform"/>
            <consortium name="The Broad Institute Genome Sequencing Center for Infectious Disease"/>
            <person name="Wu L."/>
            <person name="Ma J."/>
        </authorList>
    </citation>
    <scope>NUCLEOTIDE SEQUENCE [LARGE SCALE GENOMIC DNA]</scope>
    <source>
        <strain evidence="13">CGMCC 4.5581</strain>
    </source>
</reference>
<reference evidence="10" key="4">
    <citation type="submission" date="2024-05" db="EMBL/GenBank/DDBJ databases">
        <authorList>
            <person name="Sun Q."/>
            <person name="Zhou Y."/>
        </authorList>
    </citation>
    <scope>NUCLEOTIDE SEQUENCE</scope>
    <source>
        <strain evidence="10">CGMCC 4.5581</strain>
    </source>
</reference>
<feature type="transmembrane region" description="Helical" evidence="9">
    <location>
        <begin position="168"/>
        <end position="188"/>
    </location>
</feature>
<dbReference type="EMBL" id="JAAMPA010000002">
    <property type="protein sequence ID" value="NIH69195.1"/>
    <property type="molecule type" value="Genomic_DNA"/>
</dbReference>
<feature type="compositionally biased region" description="Low complexity" evidence="8">
    <location>
        <begin position="380"/>
        <end position="391"/>
    </location>
</feature>
<dbReference type="GO" id="GO:0005886">
    <property type="term" value="C:plasma membrane"/>
    <property type="evidence" value="ECO:0007669"/>
    <property type="project" value="UniProtKB-SubCell"/>
</dbReference>
<comment type="caution">
    <text evidence="11">The sequence shown here is derived from an EMBL/GenBank/DDBJ whole genome shotgun (WGS) entry which is preliminary data.</text>
</comment>
<evidence type="ECO:0000256" key="2">
    <source>
        <dbReference type="ARBA" id="ARBA00009773"/>
    </source>
</evidence>
<evidence type="ECO:0000256" key="1">
    <source>
        <dbReference type="ARBA" id="ARBA00004651"/>
    </source>
</evidence>
<accession>A0A846LU71</accession>
<keyword evidence="6 9" id="KW-1133">Transmembrane helix</keyword>
<dbReference type="PANTHER" id="PTHR21716">
    <property type="entry name" value="TRANSMEMBRANE PROTEIN"/>
    <property type="match status" value="1"/>
</dbReference>
<name>A0A846LU71_9ACTN</name>
<evidence type="ECO:0000256" key="4">
    <source>
        <dbReference type="ARBA" id="ARBA00022475"/>
    </source>
</evidence>
<dbReference type="Proteomes" id="UP000552836">
    <property type="component" value="Unassembled WGS sequence"/>
</dbReference>
<evidence type="ECO:0000256" key="3">
    <source>
        <dbReference type="ARBA" id="ARBA00022448"/>
    </source>
</evidence>
<feature type="transmembrane region" description="Helical" evidence="9">
    <location>
        <begin position="329"/>
        <end position="351"/>
    </location>
</feature>
<dbReference type="Pfam" id="PF01594">
    <property type="entry name" value="AI-2E_transport"/>
    <property type="match status" value="1"/>
</dbReference>
<feature type="transmembrane region" description="Helical" evidence="9">
    <location>
        <begin position="291"/>
        <end position="309"/>
    </location>
</feature>
<keyword evidence="7 9" id="KW-0472">Membrane</keyword>
<feature type="transmembrane region" description="Helical" evidence="9">
    <location>
        <begin position="54"/>
        <end position="72"/>
    </location>
</feature>
<sequence length="411" mass="43596">MSAAVPPPLPAAPADQGDGSRQLPSWVRRAVVVALAAVAGYQVVSWAFASIRGLLGLVFLAWLFAISVEPVVERLVRRGLRRGAATGVVLIGLAALVVAFAGVFGAVLVDQLAQLLTAAPDVVRDAVLWANATFGTSLQPDEVIESLQLTPARLQQLAQDLTPGVVDVLTQLLGVLFQFLTFVLFAFYMSAQGPTLRTTVTRLFPPRHQHVISTVWEIAVEKTGGYVISRLVLAALSAFFTGGFLFLLGVPFWLPLALWTGVVSQFIPTVGTYLAIAVPALVALSGQPVDALWVVVFGTLYQQVENYLFGPHVTARTVDIHPAVALGAVIAGAGLFGPMGALVAIPVVAAVQAVIETYGHRYELAPEPADAGAARGGGRPSRAGTAAAVRRAWTRRRTALRTSERERPARH</sequence>
<reference evidence="11 12" key="3">
    <citation type="submission" date="2020-02" db="EMBL/GenBank/DDBJ databases">
        <title>Sequencing the genomes of 1000 actinobacteria strains.</title>
        <authorList>
            <person name="Klenk H.-P."/>
        </authorList>
    </citation>
    <scope>NUCLEOTIDE SEQUENCE [LARGE SCALE GENOMIC DNA]</scope>
    <source>
        <strain evidence="11 12">DSM 45201</strain>
    </source>
</reference>
<dbReference type="RefSeq" id="WP_166756756.1">
    <property type="nucleotide sequence ID" value="NZ_BAABJU010000003.1"/>
</dbReference>
<evidence type="ECO:0000313" key="10">
    <source>
        <dbReference type="EMBL" id="GGL76748.1"/>
    </source>
</evidence>
<feature type="compositionally biased region" description="Pro residues" evidence="8">
    <location>
        <begin position="1"/>
        <end position="11"/>
    </location>
</feature>
<evidence type="ECO:0000313" key="11">
    <source>
        <dbReference type="EMBL" id="NIH69195.1"/>
    </source>
</evidence>
<evidence type="ECO:0000256" key="8">
    <source>
        <dbReference type="SAM" id="MobiDB-lite"/>
    </source>
</evidence>
<dbReference type="PANTHER" id="PTHR21716:SF53">
    <property type="entry name" value="PERMEASE PERM-RELATED"/>
    <property type="match status" value="1"/>
</dbReference>
<feature type="compositionally biased region" description="Basic and acidic residues" evidence="8">
    <location>
        <begin position="402"/>
        <end position="411"/>
    </location>
</feature>
<evidence type="ECO:0000256" key="7">
    <source>
        <dbReference type="ARBA" id="ARBA00023136"/>
    </source>
</evidence>
<feature type="region of interest" description="Disordered" evidence="8">
    <location>
        <begin position="1"/>
        <end position="21"/>
    </location>
</feature>
<dbReference type="EMBL" id="BMMI01000007">
    <property type="protein sequence ID" value="GGL76748.1"/>
    <property type="molecule type" value="Genomic_DNA"/>
</dbReference>
<dbReference type="Proteomes" id="UP000648663">
    <property type="component" value="Unassembled WGS sequence"/>
</dbReference>
<dbReference type="GO" id="GO:0055085">
    <property type="term" value="P:transmembrane transport"/>
    <property type="evidence" value="ECO:0007669"/>
    <property type="project" value="TreeGrafter"/>
</dbReference>
<keyword evidence="3" id="KW-0813">Transport</keyword>
<feature type="transmembrane region" description="Helical" evidence="9">
    <location>
        <begin position="231"/>
        <end position="254"/>
    </location>
</feature>
<dbReference type="InterPro" id="IPR002549">
    <property type="entry name" value="AI-2E-like"/>
</dbReference>
<evidence type="ECO:0000256" key="9">
    <source>
        <dbReference type="SAM" id="Phobius"/>
    </source>
</evidence>